<keyword evidence="4" id="KW-1185">Reference proteome</keyword>
<evidence type="ECO:0000313" key="3">
    <source>
        <dbReference type="EMBL" id="MFC7306540.1"/>
    </source>
</evidence>
<dbReference type="Pfam" id="PF00561">
    <property type="entry name" value="Abhydrolase_1"/>
    <property type="match status" value="1"/>
</dbReference>
<gene>
    <name evidence="3" type="ORF">ACFQVC_20220</name>
</gene>
<dbReference type="PANTHER" id="PTHR43194">
    <property type="entry name" value="HYDROLASE ALPHA/BETA FOLD FAMILY"/>
    <property type="match status" value="1"/>
</dbReference>
<evidence type="ECO:0000313" key="4">
    <source>
        <dbReference type="Proteomes" id="UP001596523"/>
    </source>
</evidence>
<dbReference type="EMBL" id="JBHTCF010000008">
    <property type="protein sequence ID" value="MFC7306540.1"/>
    <property type="molecule type" value="Genomic_DNA"/>
</dbReference>
<evidence type="ECO:0000259" key="2">
    <source>
        <dbReference type="PROSITE" id="PS50968"/>
    </source>
</evidence>
<feature type="domain" description="Lipoyl-binding" evidence="2">
    <location>
        <begin position="15"/>
        <end position="90"/>
    </location>
</feature>
<reference evidence="4" key="1">
    <citation type="journal article" date="2019" name="Int. J. Syst. Evol. Microbiol.">
        <title>The Global Catalogue of Microorganisms (GCM) 10K type strain sequencing project: providing services to taxonomists for standard genome sequencing and annotation.</title>
        <authorList>
            <consortium name="The Broad Institute Genomics Platform"/>
            <consortium name="The Broad Institute Genome Sequencing Center for Infectious Disease"/>
            <person name="Wu L."/>
            <person name="Ma J."/>
        </authorList>
    </citation>
    <scope>NUCLEOTIDE SEQUENCE [LARGE SCALE GENOMIC DNA]</scope>
    <source>
        <strain evidence="4">SYNS20</strain>
    </source>
</reference>
<dbReference type="SUPFAM" id="SSF53474">
    <property type="entry name" value="alpha/beta-Hydrolases"/>
    <property type="match status" value="1"/>
</dbReference>
<dbReference type="InterPro" id="IPR000073">
    <property type="entry name" value="AB_hydrolase_1"/>
</dbReference>
<dbReference type="NCBIfam" id="NF011457">
    <property type="entry name" value="PRK14875.1"/>
    <property type="match status" value="1"/>
</dbReference>
<dbReference type="SUPFAM" id="SSF51230">
    <property type="entry name" value="Single hybrid motif"/>
    <property type="match status" value="1"/>
</dbReference>
<dbReference type="InterPro" id="IPR000089">
    <property type="entry name" value="Biotin_lipoyl"/>
</dbReference>
<proteinExistence type="predicted"/>
<dbReference type="Gene3D" id="2.40.50.100">
    <property type="match status" value="1"/>
</dbReference>
<dbReference type="InterPro" id="IPR029058">
    <property type="entry name" value="AB_hydrolase_fold"/>
</dbReference>
<dbReference type="PANTHER" id="PTHR43194:SF5">
    <property type="entry name" value="PIMELOYL-[ACYL-CARRIER PROTEIN] METHYL ESTER ESTERASE"/>
    <property type="match status" value="1"/>
</dbReference>
<dbReference type="GO" id="GO:0004742">
    <property type="term" value="F:dihydrolipoyllysine-residue acetyltransferase activity"/>
    <property type="evidence" value="ECO:0007669"/>
    <property type="project" value="UniProtKB-EC"/>
</dbReference>
<name>A0ABW2JKA1_9ACTN</name>
<dbReference type="RefSeq" id="WP_381831923.1">
    <property type="nucleotide sequence ID" value="NZ_JBHTCF010000008.1"/>
</dbReference>
<dbReference type="Pfam" id="PF00364">
    <property type="entry name" value="Biotin_lipoyl"/>
    <property type="match status" value="1"/>
</dbReference>
<sequence>MPGGADSTNPGSGAIQHVVMPKWGLSMKTGRITEWLVAEGDTIEKGADLVEIDTDKIAGTLESTESGVLRRIVAGPGTDAPVGCTLALVAPAEVAEADIERAVRVAEEQLADGTPQSADGPTEGTVEVAGRRIAYCVMEKEGGQEKQGDRESQENQRVPEGQGADDMSVTVLVHGYGGDKNSWLFVQEPLSAGHRVYALDLPGHGDSAKDVGDGGLETLAATVTGFLDALGIGRAHLVGHSLGAAVATAVAARVPSRVRSLTLVAPAGFGVPVDPGYLRGFATAATRRELRPYLAQLFADPGQANRQLVDDVLRYKRLDGVATALNTLLDTVLALDVTALPPGATPAVAVWGTADRVIPHSGAAALPAGCALHKAEGAGHMVHMEAPGAVVTAVREAYRLAD</sequence>
<organism evidence="3 4">
    <name type="scientific">Streptomyces monticola</name>
    <dbReference type="NCBI Taxonomy" id="2666263"/>
    <lineage>
        <taxon>Bacteria</taxon>
        <taxon>Bacillati</taxon>
        <taxon>Actinomycetota</taxon>
        <taxon>Actinomycetes</taxon>
        <taxon>Kitasatosporales</taxon>
        <taxon>Streptomycetaceae</taxon>
        <taxon>Streptomyces</taxon>
    </lineage>
</organism>
<comment type="caution">
    <text evidence="3">The sequence shown here is derived from an EMBL/GenBank/DDBJ whole genome shotgun (WGS) entry which is preliminary data.</text>
</comment>
<keyword evidence="3" id="KW-0012">Acyltransferase</keyword>
<evidence type="ECO:0000256" key="1">
    <source>
        <dbReference type="SAM" id="MobiDB-lite"/>
    </source>
</evidence>
<accession>A0ABW2JKA1</accession>
<dbReference type="InterPro" id="IPR050228">
    <property type="entry name" value="Carboxylesterase_BioH"/>
</dbReference>
<dbReference type="EC" id="2.3.1.12" evidence="3"/>
<dbReference type="Gene3D" id="3.40.50.1820">
    <property type="entry name" value="alpha/beta hydrolase"/>
    <property type="match status" value="1"/>
</dbReference>
<dbReference type="Proteomes" id="UP001596523">
    <property type="component" value="Unassembled WGS sequence"/>
</dbReference>
<dbReference type="PRINTS" id="PR00111">
    <property type="entry name" value="ABHYDROLASE"/>
</dbReference>
<dbReference type="CDD" id="cd06849">
    <property type="entry name" value="lipoyl_domain"/>
    <property type="match status" value="1"/>
</dbReference>
<protein>
    <submittedName>
        <fullName evidence="3">Acetoin dehydrogenase dihydrolipoyllysine-residue acetyltransferase subunit</fullName>
        <ecNumber evidence="3">2.3.1.12</ecNumber>
    </submittedName>
</protein>
<feature type="compositionally biased region" description="Basic and acidic residues" evidence="1">
    <location>
        <begin position="140"/>
        <end position="154"/>
    </location>
</feature>
<dbReference type="InterPro" id="IPR011053">
    <property type="entry name" value="Single_hybrid_motif"/>
</dbReference>
<dbReference type="PROSITE" id="PS50968">
    <property type="entry name" value="BIOTINYL_LIPOYL"/>
    <property type="match status" value="1"/>
</dbReference>
<keyword evidence="3" id="KW-0808">Transferase</keyword>
<feature type="region of interest" description="Disordered" evidence="1">
    <location>
        <begin position="140"/>
        <end position="164"/>
    </location>
</feature>